<evidence type="ECO:0000256" key="4">
    <source>
        <dbReference type="ARBA" id="ARBA00023163"/>
    </source>
</evidence>
<evidence type="ECO:0000256" key="2">
    <source>
        <dbReference type="ARBA" id="ARBA00023015"/>
    </source>
</evidence>
<dbReference type="InterPro" id="IPR007219">
    <property type="entry name" value="XnlR_reg_dom"/>
</dbReference>
<evidence type="ECO:0000256" key="5">
    <source>
        <dbReference type="ARBA" id="ARBA00023242"/>
    </source>
</evidence>
<dbReference type="PROSITE" id="PS00463">
    <property type="entry name" value="ZN2_CY6_FUNGAL_1"/>
    <property type="match status" value="1"/>
</dbReference>
<sequence>MQGYSYTTSSGPPREGQKNYVFVDEHNRHKRLKVMRACNGCRKRKIKCDAATTNTWPCSACTRLKLVCIPPTIGQDSDYPGPGQGSETDSAGYTDTSKQPDPLHHGLPIQQDFVGGNPHATGNMGTYSSGVGMYSSYVPQSHNQHGVYGEAQPPQIAVSHHSFQQPVFSDGPSQTLASADSGIFVEQDQSTAEGLSEALGELKIDETGIGKDSPDGGEMLLTVKIPIILTSSVAPYIRQEKQRMKEPEAPVQDELDEKLPPLSTEAGSTVRIPPELMPSNEEAMNYFRIFFSDIHPYVPVVHRSHLYQQWRNDRAAISPLLLEALFACAGRMSDDPAQGAQWLALANRHESSFMDVPRLSTIQALLLLLKARESAPKKGYYYRSWQTVKTIISMAKDLDIHEHYSIHKEGKSCNIDPVECLVQTRVWQTLLVVEVMIGGPQGLQRLPPPSPSMLGHEESNIFTGRSDYEVDPETVDMRPKLDIPGLDQFEADRSRQFSYFVRNAYHIRIYTELYHKIKKQKDWGADPRFAENNPLFSDWLRSLPPDLQVHYPEDGSPPWLPSHFVGNMHSHCHLGIIMLHRPQLLASKSFAPGGEWKTHMSLCYSSAKCLCRLQEAILARFGLPGLLYMQRGINFTIYAILTCTMLHLIAITSPDPDFHSDARDYFTRHMRILEQCSSSWPLPEIQAQIDSLRLAFSADINRPFELKPTFPYGSPSEQYHPSPPPLDAQYNSHFSQPQAPSPSRLGYSAHPITPPISAGAEDSKPESPQLQTSGMVQQNPPNHPVGVPLVDENSWDPTRIINQWDMAFSVIPSNASTNSPPMGFNTAGQTIVDTMPNQYSMQYAAAGKMASMAATQSASQQTFSTQPIVMTARDWQQSVASVYDPHGLKRRWNYSVDMSSENASKRAR</sequence>
<dbReference type="InterPro" id="IPR001138">
    <property type="entry name" value="Zn2Cys6_DnaBD"/>
</dbReference>
<dbReference type="Gene3D" id="4.10.240.10">
    <property type="entry name" value="Zn(2)-C6 fungal-type DNA-binding domain"/>
    <property type="match status" value="1"/>
</dbReference>
<feature type="domain" description="Zn(2)-C6 fungal-type" evidence="7">
    <location>
        <begin position="37"/>
        <end position="68"/>
    </location>
</feature>
<name>A0A0F4YJI1_RASE3</name>
<gene>
    <name evidence="8" type="ORF">T310_8013</name>
</gene>
<keyword evidence="1" id="KW-0479">Metal-binding</keyword>
<dbReference type="Pfam" id="PF04082">
    <property type="entry name" value="Fungal_trans"/>
    <property type="match status" value="1"/>
</dbReference>
<evidence type="ECO:0000313" key="8">
    <source>
        <dbReference type="EMBL" id="KKA18041.1"/>
    </source>
</evidence>
<dbReference type="GO" id="GO:0001080">
    <property type="term" value="P:nitrogen catabolite activation of transcription from RNA polymerase II promoter"/>
    <property type="evidence" value="ECO:0007669"/>
    <property type="project" value="TreeGrafter"/>
</dbReference>
<accession>A0A0F4YJI1</accession>
<dbReference type="PROSITE" id="PS50048">
    <property type="entry name" value="ZN2_CY6_FUNGAL_2"/>
    <property type="match status" value="1"/>
</dbReference>
<feature type="compositionally biased region" description="Polar residues" evidence="6">
    <location>
        <begin position="729"/>
        <end position="738"/>
    </location>
</feature>
<dbReference type="EMBL" id="LASV01000508">
    <property type="protein sequence ID" value="KKA18041.1"/>
    <property type="molecule type" value="Genomic_DNA"/>
</dbReference>
<dbReference type="AlphaFoldDB" id="A0A0F4YJI1"/>
<dbReference type="GO" id="GO:0000981">
    <property type="term" value="F:DNA-binding transcription factor activity, RNA polymerase II-specific"/>
    <property type="evidence" value="ECO:0007669"/>
    <property type="project" value="InterPro"/>
</dbReference>
<dbReference type="GO" id="GO:0005634">
    <property type="term" value="C:nucleus"/>
    <property type="evidence" value="ECO:0007669"/>
    <property type="project" value="TreeGrafter"/>
</dbReference>
<dbReference type="CDD" id="cd12148">
    <property type="entry name" value="fungal_TF_MHR"/>
    <property type="match status" value="1"/>
</dbReference>
<dbReference type="PANTHER" id="PTHR31668">
    <property type="entry name" value="GLUCOSE TRANSPORT TRANSCRIPTION REGULATOR RGT1-RELATED-RELATED"/>
    <property type="match status" value="1"/>
</dbReference>
<keyword evidence="9" id="KW-1185">Reference proteome</keyword>
<dbReference type="Pfam" id="PF00172">
    <property type="entry name" value="Zn_clus"/>
    <property type="match status" value="1"/>
</dbReference>
<dbReference type="SMART" id="SM00066">
    <property type="entry name" value="GAL4"/>
    <property type="match status" value="1"/>
</dbReference>
<organism evidence="8 9">
    <name type="scientific">Rasamsonia emersonii (strain ATCC 16479 / CBS 393.64 / IMI 116815)</name>
    <dbReference type="NCBI Taxonomy" id="1408163"/>
    <lineage>
        <taxon>Eukaryota</taxon>
        <taxon>Fungi</taxon>
        <taxon>Dikarya</taxon>
        <taxon>Ascomycota</taxon>
        <taxon>Pezizomycotina</taxon>
        <taxon>Eurotiomycetes</taxon>
        <taxon>Eurotiomycetidae</taxon>
        <taxon>Eurotiales</taxon>
        <taxon>Trichocomaceae</taxon>
        <taxon>Rasamsonia</taxon>
    </lineage>
</organism>
<dbReference type="Proteomes" id="UP000053958">
    <property type="component" value="Unassembled WGS sequence"/>
</dbReference>
<dbReference type="GO" id="GO:0008270">
    <property type="term" value="F:zinc ion binding"/>
    <property type="evidence" value="ECO:0007669"/>
    <property type="project" value="InterPro"/>
</dbReference>
<dbReference type="InterPro" id="IPR036864">
    <property type="entry name" value="Zn2-C6_fun-type_DNA-bd_sf"/>
</dbReference>
<dbReference type="InterPro" id="IPR050797">
    <property type="entry name" value="Carb_Metab_Trans_Reg"/>
</dbReference>
<keyword evidence="2" id="KW-0805">Transcription regulation</keyword>
<dbReference type="SUPFAM" id="SSF57701">
    <property type="entry name" value="Zn2/Cys6 DNA-binding domain"/>
    <property type="match status" value="1"/>
</dbReference>
<keyword evidence="4" id="KW-0804">Transcription</keyword>
<dbReference type="CDD" id="cd00067">
    <property type="entry name" value="GAL4"/>
    <property type="match status" value="1"/>
</dbReference>
<dbReference type="PANTHER" id="PTHR31668:SF17">
    <property type="entry name" value="ZN(II)2CYS6 TRANSCRIPTION FACTOR (EUROFUNG)"/>
    <property type="match status" value="1"/>
</dbReference>
<dbReference type="OrthoDB" id="2283631at2759"/>
<comment type="caution">
    <text evidence="8">The sequence shown here is derived from an EMBL/GenBank/DDBJ whole genome shotgun (WGS) entry which is preliminary data.</text>
</comment>
<reference evidence="8 9" key="1">
    <citation type="submission" date="2015-04" db="EMBL/GenBank/DDBJ databases">
        <authorList>
            <person name="Heijne W.H."/>
            <person name="Fedorova N.D."/>
            <person name="Nierman W.C."/>
            <person name="Vollebregt A.W."/>
            <person name="Zhao Z."/>
            <person name="Wu L."/>
            <person name="Kumar M."/>
            <person name="Stam H."/>
            <person name="van den Berg M.A."/>
            <person name="Pel H.J."/>
        </authorList>
    </citation>
    <scope>NUCLEOTIDE SEQUENCE [LARGE SCALE GENOMIC DNA]</scope>
    <source>
        <strain evidence="8 9">CBS 393.64</strain>
    </source>
</reference>
<dbReference type="RefSeq" id="XP_013324653.1">
    <property type="nucleotide sequence ID" value="XM_013469199.1"/>
</dbReference>
<keyword evidence="5" id="KW-0539">Nucleus</keyword>
<evidence type="ECO:0000313" key="9">
    <source>
        <dbReference type="Proteomes" id="UP000053958"/>
    </source>
</evidence>
<feature type="region of interest" description="Disordered" evidence="6">
    <location>
        <begin position="711"/>
        <end position="785"/>
    </location>
</feature>
<feature type="compositionally biased region" description="Polar residues" evidence="6">
    <location>
        <begin position="766"/>
        <end position="780"/>
    </location>
</feature>
<evidence type="ECO:0000256" key="3">
    <source>
        <dbReference type="ARBA" id="ARBA00023125"/>
    </source>
</evidence>
<dbReference type="GeneID" id="25320278"/>
<evidence type="ECO:0000259" key="7">
    <source>
        <dbReference type="PROSITE" id="PS50048"/>
    </source>
</evidence>
<dbReference type="GO" id="GO:0006351">
    <property type="term" value="P:DNA-templated transcription"/>
    <property type="evidence" value="ECO:0007669"/>
    <property type="project" value="InterPro"/>
</dbReference>
<proteinExistence type="predicted"/>
<dbReference type="STRING" id="1408163.A0A0F4YJI1"/>
<keyword evidence="3" id="KW-0238">DNA-binding</keyword>
<feature type="region of interest" description="Disordered" evidence="6">
    <location>
        <begin position="75"/>
        <end position="109"/>
    </location>
</feature>
<feature type="compositionally biased region" description="Polar residues" evidence="6">
    <location>
        <begin position="85"/>
        <end position="99"/>
    </location>
</feature>
<evidence type="ECO:0000256" key="1">
    <source>
        <dbReference type="ARBA" id="ARBA00022723"/>
    </source>
</evidence>
<protein>
    <submittedName>
        <fullName evidence="8">C6 finger domain protein</fullName>
    </submittedName>
</protein>
<dbReference type="GO" id="GO:0003677">
    <property type="term" value="F:DNA binding"/>
    <property type="evidence" value="ECO:0007669"/>
    <property type="project" value="UniProtKB-KW"/>
</dbReference>
<evidence type="ECO:0000256" key="6">
    <source>
        <dbReference type="SAM" id="MobiDB-lite"/>
    </source>
</evidence>